<keyword evidence="4" id="KW-1185">Reference proteome</keyword>
<feature type="region of interest" description="Disordered" evidence="1">
    <location>
        <begin position="120"/>
        <end position="139"/>
    </location>
</feature>
<dbReference type="Pfam" id="PF07537">
    <property type="entry name" value="CamS"/>
    <property type="match status" value="1"/>
</dbReference>
<dbReference type="InterPro" id="IPR011426">
    <property type="entry name" value="CamS"/>
</dbReference>
<dbReference type="CDD" id="cd13440">
    <property type="entry name" value="CamS_repeat_2"/>
    <property type="match status" value="1"/>
</dbReference>
<dbReference type="PIRSF" id="PIRSF012509">
    <property type="entry name" value="CamS"/>
    <property type="match status" value="1"/>
</dbReference>
<dbReference type="EMBL" id="CP015378">
    <property type="protein sequence ID" value="ANC75584.1"/>
    <property type="molecule type" value="Genomic_DNA"/>
</dbReference>
<dbReference type="Proteomes" id="UP000076623">
    <property type="component" value="Chromosome"/>
</dbReference>
<dbReference type="CDD" id="cd13441">
    <property type="entry name" value="CamS_repeat_1"/>
    <property type="match status" value="1"/>
</dbReference>
<dbReference type="AlphaFoldDB" id="A0A160II89"/>
<dbReference type="PROSITE" id="PS51257">
    <property type="entry name" value="PROKAR_LIPOPROTEIN"/>
    <property type="match status" value="1"/>
</dbReference>
<feature type="compositionally biased region" description="Basic and acidic residues" evidence="1">
    <location>
        <begin position="120"/>
        <end position="131"/>
    </location>
</feature>
<dbReference type="RefSeq" id="WP_082861229.1">
    <property type="nucleotide sequence ID" value="NZ_CP015378.1"/>
</dbReference>
<dbReference type="KEGG" id="fpn:ABE65_001465"/>
<dbReference type="STRING" id="1221500.ABE65_001465"/>
<keyword evidence="2" id="KW-0732">Signal</keyword>
<proteinExistence type="predicted"/>
<evidence type="ECO:0000256" key="1">
    <source>
        <dbReference type="SAM" id="MobiDB-lite"/>
    </source>
</evidence>
<dbReference type="Gene3D" id="3.10.570.10">
    <property type="entry name" value="sex pheromone staph- cam373 precursor domain"/>
    <property type="match status" value="1"/>
</dbReference>
<protein>
    <submittedName>
        <fullName evidence="3">Uncharacterized protein</fullName>
    </submittedName>
</protein>
<feature type="signal peptide" evidence="2">
    <location>
        <begin position="1"/>
        <end position="22"/>
    </location>
</feature>
<evidence type="ECO:0000313" key="3">
    <source>
        <dbReference type="EMBL" id="ANC75584.1"/>
    </source>
</evidence>
<organism evidence="3 4">
    <name type="scientific">Fictibacillus phosphorivorans</name>
    <dbReference type="NCBI Taxonomy" id="1221500"/>
    <lineage>
        <taxon>Bacteria</taxon>
        <taxon>Bacillati</taxon>
        <taxon>Bacillota</taxon>
        <taxon>Bacilli</taxon>
        <taxon>Bacillales</taxon>
        <taxon>Fictibacillaceae</taxon>
        <taxon>Fictibacillus</taxon>
    </lineage>
</organism>
<accession>A0A160II89</accession>
<feature type="chain" id="PRO_5043411034" evidence="2">
    <location>
        <begin position="23"/>
        <end position="403"/>
    </location>
</feature>
<gene>
    <name evidence="3" type="ORF">ABE65_001465</name>
</gene>
<name>A0A160II89_9BACL</name>
<evidence type="ECO:0000313" key="4">
    <source>
        <dbReference type="Proteomes" id="UP000076623"/>
    </source>
</evidence>
<dbReference type="OrthoDB" id="9795361at2"/>
<sequence>MMKRVGLLFLSTLLLLTGCWGGDELEKEEKIVQEKGKKDEKAIITGEINTGEKYYRSIFPFEPGGARGVIRYGVDNRLDINEFEMGLMRIAQDTFSTDKYFFQEGQILNEPTVTNWLKRSDEDPGKSKSKLDQTGLNPKLGVKVDEGDPGYKDKMLEANKNNPKYLSYVLEHNYLVQSGDGKVKLGGVVIGLSFNSTYYYDVNQQGLIYPGEVKLERDKVKQEAQKIAGQVASRLRTDAKLKDVPIVFALYQEEERDSVTPGNFFASGVVKKGSNSVSSWEDVDEDYILFPSDAASKKKRSDYEKFTTFKSKVQEYFPNYIGVIGKGYYKDGNLERLTIEIPVQFRGKAEIISFTQFVATSALGELPNVPIEVYIGSAVDQPEALIVKDETTQEEPFVHIYRK</sequence>
<evidence type="ECO:0000256" key="2">
    <source>
        <dbReference type="SAM" id="SignalP"/>
    </source>
</evidence>
<reference evidence="3 4" key="1">
    <citation type="submission" date="2016-04" db="EMBL/GenBank/DDBJ databases">
        <title>Complete genome sequence of Fictibacillus phosphorivorans G25-29, a strain toxic to nematodes.</title>
        <authorList>
            <person name="Zheng Z."/>
        </authorList>
    </citation>
    <scope>NUCLEOTIDE SEQUENCE [LARGE SCALE GENOMIC DNA]</scope>
    <source>
        <strain evidence="3 4">G25-29</strain>
    </source>
</reference>